<evidence type="ECO:0000313" key="9">
    <source>
        <dbReference type="Proteomes" id="UP000051450"/>
    </source>
</evidence>
<evidence type="ECO:0000259" key="7">
    <source>
        <dbReference type="Pfam" id="PF07992"/>
    </source>
</evidence>
<feature type="binding site" evidence="6">
    <location>
        <position position="323"/>
    </location>
    <ligand>
        <name>FAD</name>
        <dbReference type="ChEBI" id="CHEBI:57692"/>
    </ligand>
</feature>
<feature type="domain" description="FAD/NAD(P)-binding" evidence="7">
    <location>
        <begin position="7"/>
        <end position="305"/>
    </location>
</feature>
<dbReference type="Gene3D" id="3.50.50.60">
    <property type="entry name" value="FAD/NAD(P)-binding domain"/>
    <property type="match status" value="2"/>
</dbReference>
<gene>
    <name evidence="8" type="ORF">FC66_GL000507</name>
</gene>
<comment type="similarity">
    <text evidence="6">Belongs to the ferredoxin--NADP reductase type 2 family.</text>
</comment>
<dbReference type="Pfam" id="PF07992">
    <property type="entry name" value="Pyr_redox_2"/>
    <property type="match status" value="1"/>
</dbReference>
<keyword evidence="9" id="KW-1185">Reference proteome</keyword>
<dbReference type="PRINTS" id="PR00469">
    <property type="entry name" value="PNDRDTASEII"/>
</dbReference>
<dbReference type="PRINTS" id="PR00368">
    <property type="entry name" value="FADPNR"/>
</dbReference>
<dbReference type="AlphaFoldDB" id="A0A0R1HFD4"/>
<feature type="binding site" evidence="6">
    <location>
        <position position="89"/>
    </location>
    <ligand>
        <name>FAD</name>
        <dbReference type="ChEBI" id="CHEBI:57692"/>
    </ligand>
</feature>
<feature type="binding site" evidence="6">
    <location>
        <position position="44"/>
    </location>
    <ligand>
        <name>FAD</name>
        <dbReference type="ChEBI" id="CHEBI:57692"/>
    </ligand>
</feature>
<feature type="binding site" evidence="6">
    <location>
        <position position="36"/>
    </location>
    <ligand>
        <name>FAD</name>
        <dbReference type="ChEBI" id="CHEBI:57692"/>
    </ligand>
</feature>
<evidence type="ECO:0000256" key="2">
    <source>
        <dbReference type="ARBA" id="ARBA00022630"/>
    </source>
</evidence>
<keyword evidence="5 6" id="KW-0560">Oxidoreductase</keyword>
<protein>
    <recommendedName>
        <fullName evidence="6">Ferredoxin--NADP reductase</fullName>
        <shortName evidence="6">FNR</shortName>
        <shortName evidence="6">Fd-NADP(+) reductase</shortName>
        <ecNumber evidence="6">1.18.1.2</ecNumber>
    </recommendedName>
</protein>
<dbReference type="GO" id="GO:0050661">
    <property type="term" value="F:NADP binding"/>
    <property type="evidence" value="ECO:0007669"/>
    <property type="project" value="UniProtKB-UniRule"/>
</dbReference>
<comment type="cofactor">
    <cofactor evidence="6">
        <name>FAD</name>
        <dbReference type="ChEBI" id="CHEBI:57692"/>
    </cofactor>
    <text evidence="6">Binds 1 FAD per subunit.</text>
</comment>
<comment type="caution">
    <text evidence="6">Lacks conserved residue(s) required for the propagation of feature annotation.</text>
</comment>
<evidence type="ECO:0000256" key="4">
    <source>
        <dbReference type="ARBA" id="ARBA00022857"/>
    </source>
</evidence>
<keyword evidence="3 6" id="KW-0274">FAD</keyword>
<comment type="caution">
    <text evidence="8">The sequence shown here is derived from an EMBL/GenBank/DDBJ whole genome shotgun (WGS) entry which is preliminary data.</text>
</comment>
<accession>A0A0R1HFD4</accession>
<feature type="binding site" evidence="6">
    <location>
        <position position="122"/>
    </location>
    <ligand>
        <name>FAD</name>
        <dbReference type="ChEBI" id="CHEBI:57692"/>
    </ligand>
</feature>
<feature type="binding site" evidence="6">
    <location>
        <position position="283"/>
    </location>
    <ligand>
        <name>FAD</name>
        <dbReference type="ChEBI" id="CHEBI:57692"/>
    </ligand>
</feature>
<feature type="binding site" evidence="6">
    <location>
        <position position="49"/>
    </location>
    <ligand>
        <name>FAD</name>
        <dbReference type="ChEBI" id="CHEBI:57692"/>
    </ligand>
</feature>
<dbReference type="PATRIC" id="fig|1423719.4.peg.512"/>
<dbReference type="InterPro" id="IPR023753">
    <property type="entry name" value="FAD/NAD-binding_dom"/>
</dbReference>
<dbReference type="PANTHER" id="PTHR48105">
    <property type="entry name" value="THIOREDOXIN REDUCTASE 1-RELATED-RELATED"/>
    <property type="match status" value="1"/>
</dbReference>
<dbReference type="InterPro" id="IPR022890">
    <property type="entry name" value="Fd--NADP_Rdtase_type_2"/>
</dbReference>
<evidence type="ECO:0000313" key="8">
    <source>
        <dbReference type="EMBL" id="KRK45149.1"/>
    </source>
</evidence>
<dbReference type="EMBL" id="AZDI01000014">
    <property type="protein sequence ID" value="KRK45149.1"/>
    <property type="molecule type" value="Genomic_DNA"/>
</dbReference>
<organism evidence="8 9">
    <name type="scientific">Dellaglioa algida DSM 15638</name>
    <dbReference type="NCBI Taxonomy" id="1423719"/>
    <lineage>
        <taxon>Bacteria</taxon>
        <taxon>Bacillati</taxon>
        <taxon>Bacillota</taxon>
        <taxon>Bacilli</taxon>
        <taxon>Lactobacillales</taxon>
        <taxon>Lactobacillaceae</taxon>
        <taxon>Dellaglioa</taxon>
    </lineage>
</organism>
<keyword evidence="2 6" id="KW-0285">Flavoprotein</keyword>
<proteinExistence type="inferred from homology"/>
<dbReference type="InterPro" id="IPR050097">
    <property type="entry name" value="Ferredoxin-NADP_redctase_2"/>
</dbReference>
<keyword evidence="4 6" id="KW-0521">NADP</keyword>
<dbReference type="OrthoDB" id="9806179at2"/>
<evidence type="ECO:0000256" key="3">
    <source>
        <dbReference type="ARBA" id="ARBA00022827"/>
    </source>
</evidence>
<dbReference type="STRING" id="1423719.FC66_GL000507"/>
<comment type="subunit">
    <text evidence="1 6">Homodimer.</text>
</comment>
<dbReference type="RefSeq" id="WP_057974764.1">
    <property type="nucleotide sequence ID" value="NZ_AZDI01000014.1"/>
</dbReference>
<dbReference type="EC" id="1.18.1.2" evidence="6"/>
<dbReference type="InterPro" id="IPR036188">
    <property type="entry name" value="FAD/NAD-bd_sf"/>
</dbReference>
<comment type="catalytic activity">
    <reaction evidence="6">
        <text>2 reduced [2Fe-2S]-[ferredoxin] + NADP(+) + H(+) = 2 oxidized [2Fe-2S]-[ferredoxin] + NADPH</text>
        <dbReference type="Rhea" id="RHEA:20125"/>
        <dbReference type="Rhea" id="RHEA-COMP:10000"/>
        <dbReference type="Rhea" id="RHEA-COMP:10001"/>
        <dbReference type="ChEBI" id="CHEBI:15378"/>
        <dbReference type="ChEBI" id="CHEBI:33737"/>
        <dbReference type="ChEBI" id="CHEBI:33738"/>
        <dbReference type="ChEBI" id="CHEBI:57783"/>
        <dbReference type="ChEBI" id="CHEBI:58349"/>
        <dbReference type="EC" id="1.18.1.2"/>
    </reaction>
</comment>
<dbReference type="GO" id="GO:0050660">
    <property type="term" value="F:flavin adenine dinucleotide binding"/>
    <property type="evidence" value="ECO:0007669"/>
    <property type="project" value="UniProtKB-UniRule"/>
</dbReference>
<dbReference type="HAMAP" id="MF_01685">
    <property type="entry name" value="FENR2"/>
    <property type="match status" value="1"/>
</dbReference>
<sequence length="332" mass="36702">MTEKDIFDITIIGAGPVGLFASTYAHMRQAKTQIIESLPEIGGQVGTLYPTKKIYDVAGFAGISGEHLVKQLSNQASQFNPDIKLNETVLSFVKEADFFKIQTSKRITYSRTIIITAGIGSFQPRKLTIPNATEFEDQSLFYNISNPDNFSNKEIAIAGGGDSAIDWANELSIITNQIHMIHRRDTFRALEYSVSKLKETNTIFETPFVIQSLSKKEGRLAILLKHSKDNINKTIIVDNLLVNYGYLSDNKIIRKWGLLMNKKLLSVNSEMETSTPGIFAAGDIVSYPGKVALITSGFGEAPTAVTSALSYINPKTSRTIHSTQLIKQNTKN</sequence>
<dbReference type="SUPFAM" id="SSF51905">
    <property type="entry name" value="FAD/NAD(P)-binding domain"/>
    <property type="match status" value="1"/>
</dbReference>
<name>A0A0R1HFD4_9LACO</name>
<dbReference type="Proteomes" id="UP000051450">
    <property type="component" value="Unassembled WGS sequence"/>
</dbReference>
<evidence type="ECO:0000256" key="6">
    <source>
        <dbReference type="HAMAP-Rule" id="MF_01685"/>
    </source>
</evidence>
<reference evidence="8 9" key="1">
    <citation type="journal article" date="2015" name="Genome Announc.">
        <title>Expanding the biotechnology potential of lactobacilli through comparative genomics of 213 strains and associated genera.</title>
        <authorList>
            <person name="Sun Z."/>
            <person name="Harris H.M."/>
            <person name="McCann A."/>
            <person name="Guo C."/>
            <person name="Argimon S."/>
            <person name="Zhang W."/>
            <person name="Yang X."/>
            <person name="Jeffery I.B."/>
            <person name="Cooney J.C."/>
            <person name="Kagawa T.F."/>
            <person name="Liu W."/>
            <person name="Song Y."/>
            <person name="Salvetti E."/>
            <person name="Wrobel A."/>
            <person name="Rasinkangas P."/>
            <person name="Parkhill J."/>
            <person name="Rea M.C."/>
            <person name="O'Sullivan O."/>
            <person name="Ritari J."/>
            <person name="Douillard F.P."/>
            <person name="Paul Ross R."/>
            <person name="Yang R."/>
            <person name="Briner A.E."/>
            <person name="Felis G.E."/>
            <person name="de Vos W.M."/>
            <person name="Barrangou R."/>
            <person name="Klaenhammer T.R."/>
            <person name="Caufield P.W."/>
            <person name="Cui Y."/>
            <person name="Zhang H."/>
            <person name="O'Toole P.W."/>
        </authorList>
    </citation>
    <scope>NUCLEOTIDE SEQUENCE [LARGE SCALE GENOMIC DNA]</scope>
    <source>
        <strain evidence="8 9">DSM 15638</strain>
    </source>
</reference>
<evidence type="ECO:0000256" key="5">
    <source>
        <dbReference type="ARBA" id="ARBA00023002"/>
    </source>
</evidence>
<evidence type="ECO:0000256" key="1">
    <source>
        <dbReference type="ARBA" id="ARBA00011738"/>
    </source>
</evidence>
<dbReference type="GO" id="GO:0004324">
    <property type="term" value="F:ferredoxin-NADP+ reductase activity"/>
    <property type="evidence" value="ECO:0007669"/>
    <property type="project" value="UniProtKB-UniRule"/>
</dbReference>